<dbReference type="InterPro" id="IPR000467">
    <property type="entry name" value="G_patch_dom"/>
</dbReference>
<organism evidence="3 4">
    <name type="scientific">Stegodyphus mimosarum</name>
    <name type="common">African social velvet spider</name>
    <dbReference type="NCBI Taxonomy" id="407821"/>
    <lineage>
        <taxon>Eukaryota</taxon>
        <taxon>Metazoa</taxon>
        <taxon>Ecdysozoa</taxon>
        <taxon>Arthropoda</taxon>
        <taxon>Chelicerata</taxon>
        <taxon>Arachnida</taxon>
        <taxon>Araneae</taxon>
        <taxon>Araneomorphae</taxon>
        <taxon>Entelegynae</taxon>
        <taxon>Eresoidea</taxon>
        <taxon>Eresidae</taxon>
        <taxon>Stegodyphus</taxon>
    </lineage>
</organism>
<dbReference type="OrthoDB" id="10019757at2759"/>
<keyword evidence="4" id="KW-1185">Reference proteome</keyword>
<sequence>MNEFGRKQLEKYGWTKGKGLGKEENGITKPIKSKLKFDTHGIGHDSSKVWMSRWWCDAFNEASSRIQVIKNETGVSITSDNGQLKSTPLLTISSAAGMHGKFVKAETMNESKELPILSSNQDELASSQVRHDDYLYRKCEALKKG</sequence>
<evidence type="ECO:0000256" key="1">
    <source>
        <dbReference type="ARBA" id="ARBA00040365"/>
    </source>
</evidence>
<feature type="domain" description="G-patch" evidence="2">
    <location>
        <begin position="1"/>
        <end position="47"/>
    </location>
</feature>
<dbReference type="OMA" id="TAHNSRE"/>
<dbReference type="PROSITE" id="PS50174">
    <property type="entry name" value="G_PATCH"/>
    <property type="match status" value="1"/>
</dbReference>
<dbReference type="GO" id="GO:0003676">
    <property type="term" value="F:nucleic acid binding"/>
    <property type="evidence" value="ECO:0007669"/>
    <property type="project" value="InterPro"/>
</dbReference>
<dbReference type="EMBL" id="KK113737">
    <property type="protein sequence ID" value="KFM60921.1"/>
    <property type="molecule type" value="Genomic_DNA"/>
</dbReference>
<proteinExistence type="predicted"/>
<accession>A0A087T732</accession>
<feature type="non-terminal residue" evidence="3">
    <location>
        <position position="145"/>
    </location>
</feature>
<dbReference type="PANTHER" id="PTHR23149">
    <property type="entry name" value="G PATCH DOMAIN CONTAINING PROTEIN"/>
    <property type="match status" value="1"/>
</dbReference>
<reference evidence="3 4" key="1">
    <citation type="submission" date="2013-11" db="EMBL/GenBank/DDBJ databases">
        <title>Genome sequencing of Stegodyphus mimosarum.</title>
        <authorList>
            <person name="Bechsgaard J."/>
        </authorList>
    </citation>
    <scope>NUCLEOTIDE SEQUENCE [LARGE SCALE GENOMIC DNA]</scope>
</reference>
<dbReference type="STRING" id="407821.A0A087T732"/>
<evidence type="ECO:0000313" key="3">
    <source>
        <dbReference type="EMBL" id="KFM60921.1"/>
    </source>
</evidence>
<dbReference type="Pfam" id="PF01585">
    <property type="entry name" value="G-patch"/>
    <property type="match status" value="1"/>
</dbReference>
<dbReference type="Proteomes" id="UP000054359">
    <property type="component" value="Unassembled WGS sequence"/>
</dbReference>
<protein>
    <recommendedName>
        <fullName evidence="1">G patch domain-containing protein 4</fullName>
    </recommendedName>
</protein>
<dbReference type="SMART" id="SM00443">
    <property type="entry name" value="G_patch"/>
    <property type="match status" value="1"/>
</dbReference>
<dbReference type="AlphaFoldDB" id="A0A087T732"/>
<evidence type="ECO:0000259" key="2">
    <source>
        <dbReference type="PROSITE" id="PS50174"/>
    </source>
</evidence>
<dbReference type="PANTHER" id="PTHR23149:SF9">
    <property type="entry name" value="G PATCH DOMAIN-CONTAINING PROTEIN 4"/>
    <property type="match status" value="1"/>
</dbReference>
<name>A0A087T732_STEMI</name>
<dbReference type="InterPro" id="IPR050656">
    <property type="entry name" value="PINX1"/>
</dbReference>
<gene>
    <name evidence="3" type="ORF">X975_25998</name>
</gene>
<dbReference type="GO" id="GO:0005730">
    <property type="term" value="C:nucleolus"/>
    <property type="evidence" value="ECO:0007669"/>
    <property type="project" value="TreeGrafter"/>
</dbReference>
<evidence type="ECO:0000313" key="4">
    <source>
        <dbReference type="Proteomes" id="UP000054359"/>
    </source>
</evidence>